<protein>
    <submittedName>
        <fullName evidence="1">Uncharacterized protein</fullName>
    </submittedName>
</protein>
<sequence>MRRIISLGLLTLLLYHALGTVLVSLGVWWQEEHDLSKRLTVYRSVDSLVEFQIALTDHDTGEGVLKATEEGFTYRGHYFDVVSLEIKNNVLYVSGLENKHASFWQRDLLSFMKETIHARSESERKASNWLKLLLKEYSPNTRNILCFFLYDWRDHARIPVGNSLFTTRSLPVHSPPPRFV</sequence>
<dbReference type="AlphaFoldDB" id="A0A1S2VSE8"/>
<evidence type="ECO:0000313" key="1">
    <source>
        <dbReference type="EMBL" id="OIN61255.1"/>
    </source>
</evidence>
<proteinExistence type="predicted"/>
<gene>
    <name evidence="1" type="ORF">BLX24_01015</name>
</gene>
<keyword evidence="2" id="KW-1185">Reference proteome</keyword>
<dbReference type="Proteomes" id="UP000181790">
    <property type="component" value="Unassembled WGS sequence"/>
</dbReference>
<comment type="caution">
    <text evidence="1">The sequence shown here is derived from an EMBL/GenBank/DDBJ whole genome shotgun (WGS) entry which is preliminary data.</text>
</comment>
<dbReference type="OrthoDB" id="948848at2"/>
<reference evidence="1 2" key="1">
    <citation type="submission" date="2016-10" db="EMBL/GenBank/DDBJ databases">
        <title>Arsenicibacter rosenii gen. nov., sp. nov., an efficient arsenic-methylating bacterium isolated from an arsenic-contaminated paddy soil.</title>
        <authorList>
            <person name="Huang K."/>
        </authorList>
    </citation>
    <scope>NUCLEOTIDE SEQUENCE [LARGE SCALE GENOMIC DNA]</scope>
    <source>
        <strain evidence="1 2">SM-1</strain>
    </source>
</reference>
<evidence type="ECO:0000313" key="2">
    <source>
        <dbReference type="Proteomes" id="UP000181790"/>
    </source>
</evidence>
<accession>A0A1S2VSE8</accession>
<organism evidence="1 2">
    <name type="scientific">Arsenicibacter rosenii</name>
    <dbReference type="NCBI Taxonomy" id="1750698"/>
    <lineage>
        <taxon>Bacteria</taxon>
        <taxon>Pseudomonadati</taxon>
        <taxon>Bacteroidota</taxon>
        <taxon>Cytophagia</taxon>
        <taxon>Cytophagales</taxon>
        <taxon>Spirosomataceae</taxon>
        <taxon>Arsenicibacter</taxon>
    </lineage>
</organism>
<dbReference type="EMBL" id="MORL01000001">
    <property type="protein sequence ID" value="OIN61255.1"/>
    <property type="molecule type" value="Genomic_DNA"/>
</dbReference>
<name>A0A1S2VSE8_9BACT</name>